<feature type="repeat" description="WD" evidence="3">
    <location>
        <begin position="77"/>
        <end position="108"/>
    </location>
</feature>
<dbReference type="SUPFAM" id="SSF50978">
    <property type="entry name" value="WD40 repeat-like"/>
    <property type="match status" value="1"/>
</dbReference>
<organism evidence="5">
    <name type="scientific">Aceria tosichella</name>
    <name type="common">wheat curl mite</name>
    <dbReference type="NCBI Taxonomy" id="561515"/>
    <lineage>
        <taxon>Eukaryota</taxon>
        <taxon>Metazoa</taxon>
        <taxon>Ecdysozoa</taxon>
        <taxon>Arthropoda</taxon>
        <taxon>Chelicerata</taxon>
        <taxon>Arachnida</taxon>
        <taxon>Acari</taxon>
        <taxon>Acariformes</taxon>
        <taxon>Trombidiformes</taxon>
        <taxon>Prostigmata</taxon>
        <taxon>Eupodina</taxon>
        <taxon>Eriophyoidea</taxon>
        <taxon>Eriophyidae</taxon>
        <taxon>Eriophyinae</taxon>
        <taxon>Aceriini</taxon>
        <taxon>Aceria</taxon>
    </lineage>
</organism>
<feature type="repeat" description="WD" evidence="3">
    <location>
        <begin position="192"/>
        <end position="233"/>
    </location>
</feature>
<evidence type="ECO:0000313" key="5">
    <source>
        <dbReference type="EMBL" id="MDE48470.1"/>
    </source>
</evidence>
<dbReference type="PRINTS" id="PR00320">
    <property type="entry name" value="GPROTEINBRPT"/>
</dbReference>
<keyword evidence="5" id="KW-0396">Initiation factor</keyword>
<accession>A0A6G1SEX7</accession>
<dbReference type="AlphaFoldDB" id="A0A6G1SEX7"/>
<dbReference type="GO" id="GO:0016251">
    <property type="term" value="F:RNA polymerase II general transcription initiation factor activity"/>
    <property type="evidence" value="ECO:0007669"/>
    <property type="project" value="TreeGrafter"/>
</dbReference>
<reference evidence="5" key="1">
    <citation type="submission" date="2018-10" db="EMBL/GenBank/DDBJ databases">
        <title>Transcriptome assembly of Aceria tosichella (Wheat curl mite) Type 2.</title>
        <authorList>
            <person name="Scully E.D."/>
            <person name="Geib S.M."/>
            <person name="Palmer N.A."/>
            <person name="Gupta A.K."/>
            <person name="Sarath G."/>
            <person name="Tatineni S."/>
        </authorList>
    </citation>
    <scope>NUCLEOTIDE SEQUENCE</scope>
    <source>
        <strain evidence="5">LincolnNE</strain>
    </source>
</reference>
<dbReference type="InterPro" id="IPR001680">
    <property type="entry name" value="WD40_rpt"/>
</dbReference>
<dbReference type="Pfam" id="PF00400">
    <property type="entry name" value="WD40"/>
    <property type="match status" value="5"/>
</dbReference>
<feature type="repeat" description="WD" evidence="3">
    <location>
        <begin position="276"/>
        <end position="308"/>
    </location>
</feature>
<feature type="repeat" description="WD" evidence="3">
    <location>
        <begin position="234"/>
        <end position="275"/>
    </location>
</feature>
<evidence type="ECO:0000256" key="2">
    <source>
        <dbReference type="ARBA" id="ARBA00022737"/>
    </source>
</evidence>
<keyword evidence="1 3" id="KW-0853">WD repeat</keyword>
<dbReference type="PROSITE" id="PS50294">
    <property type="entry name" value="WD_REPEATS_REGION"/>
    <property type="match status" value="4"/>
</dbReference>
<feature type="region of interest" description="Disordered" evidence="4">
    <location>
        <begin position="1"/>
        <end position="48"/>
    </location>
</feature>
<feature type="repeat" description="WD" evidence="3">
    <location>
        <begin position="318"/>
        <end position="352"/>
    </location>
</feature>
<dbReference type="InterPro" id="IPR020472">
    <property type="entry name" value="WD40_PAC1"/>
</dbReference>
<dbReference type="GO" id="GO:0005669">
    <property type="term" value="C:transcription factor TFIID complex"/>
    <property type="evidence" value="ECO:0007669"/>
    <property type="project" value="TreeGrafter"/>
</dbReference>
<dbReference type="GO" id="GO:0003743">
    <property type="term" value="F:translation initiation factor activity"/>
    <property type="evidence" value="ECO:0007669"/>
    <property type="project" value="UniProtKB-KW"/>
</dbReference>
<dbReference type="InterPro" id="IPR036322">
    <property type="entry name" value="WD40_repeat_dom_sf"/>
</dbReference>
<feature type="compositionally biased region" description="Polar residues" evidence="4">
    <location>
        <begin position="1"/>
        <end position="10"/>
    </location>
</feature>
<proteinExistence type="predicted"/>
<dbReference type="PROSITE" id="PS00678">
    <property type="entry name" value="WD_REPEATS_1"/>
    <property type="match status" value="1"/>
</dbReference>
<gene>
    <name evidence="5" type="primary">TAF5</name>
    <name evidence="5" type="ORF">g.2975</name>
</gene>
<dbReference type="InterPro" id="IPR015943">
    <property type="entry name" value="WD40/YVTN_repeat-like_dom_sf"/>
</dbReference>
<dbReference type="Gene3D" id="2.130.10.10">
    <property type="entry name" value="YVTN repeat-like/Quinoprotein amine dehydrogenase"/>
    <property type="match status" value="2"/>
</dbReference>
<dbReference type="PROSITE" id="PS50082">
    <property type="entry name" value="WD_REPEATS_2"/>
    <property type="match status" value="6"/>
</dbReference>
<feature type="repeat" description="WD" evidence="3">
    <location>
        <begin position="150"/>
        <end position="185"/>
    </location>
</feature>
<dbReference type="InterPro" id="IPR019775">
    <property type="entry name" value="WD40_repeat_CS"/>
</dbReference>
<dbReference type="SMART" id="SM00320">
    <property type="entry name" value="WD40"/>
    <property type="match status" value="6"/>
</dbReference>
<dbReference type="GO" id="GO:0006367">
    <property type="term" value="P:transcription initiation at RNA polymerase II promoter"/>
    <property type="evidence" value="ECO:0007669"/>
    <property type="project" value="TreeGrafter"/>
</dbReference>
<dbReference type="PANTHER" id="PTHR19879">
    <property type="entry name" value="TRANSCRIPTION INITIATION FACTOR TFIID"/>
    <property type="match status" value="1"/>
</dbReference>
<evidence type="ECO:0000256" key="1">
    <source>
        <dbReference type="ARBA" id="ARBA00022574"/>
    </source>
</evidence>
<sequence>MSTSKPNTQGKLAGDEPRKKRPKKEVLITIPTKCPMPPPRDSDKRDRSLAQKEAALRRKLTSENLPSICMYTIFNAKEAHNTAALCSTISEDSFMLAIGFSDSTVRVWALTPENLKQLREPQELEELDKEAEDISKRMLDDDKTFDSKVLCAHSGPVYGLSFSPDRQFLLSCSEDNTIRLWSLQTWTNVCVYKSHCYPVWNVEFCPHGYYFASCSFDRTARVWATEHHQPLRVYVGHTDDVDLVKFHPSSNYLATGSSDSTIMLWDVIDGSSLKTLTGHSGLITAMAFSVDGKFLVSAASDRKLIVWEHNVGHKLVEFELDTGTMSTMAFSRCGAIFTSGSLDDRVYVWDFSRLLDEIDTDDLSVCSTPKVFHNVRAILLASYRTKSTSLLNLSFTRRNLLLAVGVSH</sequence>
<keyword evidence="2" id="KW-0677">Repeat</keyword>
<name>A0A6G1SEX7_9ACAR</name>
<dbReference type="CDD" id="cd00200">
    <property type="entry name" value="WD40"/>
    <property type="match status" value="1"/>
</dbReference>
<evidence type="ECO:0000256" key="3">
    <source>
        <dbReference type="PROSITE-ProRule" id="PRU00221"/>
    </source>
</evidence>
<dbReference type="PANTHER" id="PTHR19879:SF1">
    <property type="entry name" value="CANNONBALL-RELATED"/>
    <property type="match status" value="1"/>
</dbReference>
<keyword evidence="5" id="KW-0648">Protein biosynthesis</keyword>
<dbReference type="EMBL" id="GGYP01003699">
    <property type="protein sequence ID" value="MDE48470.1"/>
    <property type="molecule type" value="Transcribed_RNA"/>
</dbReference>
<protein>
    <submittedName>
        <fullName evidence="5">Transcription initiation factor TFIID subunit 5</fullName>
    </submittedName>
</protein>
<evidence type="ECO:0000256" key="4">
    <source>
        <dbReference type="SAM" id="MobiDB-lite"/>
    </source>
</evidence>